<dbReference type="AlphaFoldDB" id="A0A011N0W8"/>
<comment type="caution">
    <text evidence="1">The sequence shown here is derived from an EMBL/GenBank/DDBJ whole genome shotgun (WGS) entry which is preliminary data.</text>
</comment>
<name>A0A011N0W8_9PROT</name>
<dbReference type="EMBL" id="JFAX01000005">
    <property type="protein sequence ID" value="EXI68466.1"/>
    <property type="molecule type" value="Genomic_DNA"/>
</dbReference>
<keyword evidence="2" id="KW-1185">Reference proteome</keyword>
<organism evidence="1 2">
    <name type="scientific">Candidatus Accumulibacter adjunctus</name>
    <dbReference type="NCBI Taxonomy" id="1454001"/>
    <lineage>
        <taxon>Bacteria</taxon>
        <taxon>Pseudomonadati</taxon>
        <taxon>Pseudomonadota</taxon>
        <taxon>Betaproteobacteria</taxon>
        <taxon>Candidatus Accumulibacter</taxon>
    </lineage>
</organism>
<dbReference type="Proteomes" id="UP000020218">
    <property type="component" value="Unassembled WGS sequence"/>
</dbReference>
<evidence type="ECO:0000313" key="1">
    <source>
        <dbReference type="EMBL" id="EXI68466.1"/>
    </source>
</evidence>
<evidence type="ECO:0000313" key="2">
    <source>
        <dbReference type="Proteomes" id="UP000020218"/>
    </source>
</evidence>
<proteinExistence type="predicted"/>
<accession>A0A011N0W8</accession>
<reference evidence="1" key="1">
    <citation type="submission" date="2014-02" db="EMBL/GenBank/DDBJ databases">
        <title>Expanding our view of genomic diversity in Candidatus Accumulibacter clades.</title>
        <authorList>
            <person name="Skennerton C.T."/>
            <person name="Barr J.J."/>
            <person name="Slater F.R."/>
            <person name="Bond P.L."/>
            <person name="Tyson G.W."/>
        </authorList>
    </citation>
    <scope>NUCLEOTIDE SEQUENCE [LARGE SCALE GENOMIC DNA]</scope>
</reference>
<sequence>MFSVLPAVVVVYLPKPSSVTTWSRRASSETSVPLIVAPRPSWGIGLPVSWIEMNTAGMM</sequence>
<protein>
    <submittedName>
        <fullName evidence="1">Uncharacterized protein</fullName>
    </submittedName>
</protein>
<gene>
    <name evidence="1" type="ORF">AW08_01248</name>
</gene>